<feature type="region of interest" description="RNA binding" evidence="7">
    <location>
        <begin position="253"/>
        <end position="259"/>
    </location>
</feature>
<organism evidence="9 10">
    <name type="scientific">Runella rosea</name>
    <dbReference type="NCBI Taxonomy" id="2259595"/>
    <lineage>
        <taxon>Bacteria</taxon>
        <taxon>Pseudomonadati</taxon>
        <taxon>Bacteroidota</taxon>
        <taxon>Cytophagia</taxon>
        <taxon>Cytophagales</taxon>
        <taxon>Spirosomataceae</taxon>
        <taxon>Runella</taxon>
    </lineage>
</organism>
<dbReference type="NCBIfam" id="TIGR00449">
    <property type="entry name" value="tgt_general"/>
    <property type="match status" value="1"/>
</dbReference>
<comment type="subunit">
    <text evidence="7">Homodimer. Within each dimer, one monomer is responsible for RNA recognition and catalysis, while the other monomer binds to the replacement base PreQ1.</text>
</comment>
<dbReference type="EC" id="2.4.2.29" evidence="7"/>
<keyword evidence="4 7" id="KW-0819">tRNA processing</keyword>
<dbReference type="GO" id="GO:0005829">
    <property type="term" value="C:cytosol"/>
    <property type="evidence" value="ECO:0007669"/>
    <property type="project" value="TreeGrafter"/>
</dbReference>
<dbReference type="Gene3D" id="3.20.20.105">
    <property type="entry name" value="Queuine tRNA-ribosyltransferase-like"/>
    <property type="match status" value="1"/>
</dbReference>
<dbReference type="Pfam" id="PF01702">
    <property type="entry name" value="TGT"/>
    <property type="match status" value="1"/>
</dbReference>
<sequence length="377" mass="42565">MKFDIIHKDSGTKARAGIIQTDHGTIQTPIFMPVGTAGTVKAVHQRELRDDIKAQIILGNTYHLYLRPGLDILEKAGGLHRFNGWDKPILTDSGGYQVYSLAKTGRKISEEGVKFKSHIDGSTHFFTPEGVMDIQRRIGADIIMAFDECTPYPCDFSYARTSMDMTHRWLKRCCDRFDNTQSIYGYQQTLFPIVQGSVYKDLRRQSAEFIASMEREGNAIGGLSVGEPAEDMYEMTELVCNILPADKPRYLMGVGTPENILESIALGIDMFDCVMPTRNARHGILYTTEGVINIKNEKWKDDFSPIDERLGGYVSTSYTKGYLRHLIKSEEILGAQIASVHNLSFYLWLVGQAREQIIAGTFPLWKAEILRKLTCRL</sequence>
<dbReference type="InterPro" id="IPR050076">
    <property type="entry name" value="ArchSynthase1/Queuine_TRR"/>
</dbReference>
<comment type="caution">
    <text evidence="7">Lacks conserved residue(s) required for the propagation of feature annotation.</text>
</comment>
<keyword evidence="3 7" id="KW-0808">Transferase</keyword>
<dbReference type="InterPro" id="IPR002616">
    <property type="entry name" value="tRNA_ribo_trans-like"/>
</dbReference>
<evidence type="ECO:0000256" key="1">
    <source>
        <dbReference type="ARBA" id="ARBA00004691"/>
    </source>
</evidence>
<dbReference type="KEGG" id="run:DR864_12905"/>
<comment type="function">
    <text evidence="7">Catalyzes the base-exchange of a guanine (G) residue with the queuine precursor 7-aminomethyl-7-deazaguanine (PreQ1) at position 34 (anticodon wobble position) in tRNAs with GU(N) anticodons (tRNA-Asp, -Asn, -His and -Tyr). Catalysis occurs through a double-displacement mechanism. The nucleophile active site attacks the C1' of nucleotide 34 to detach the guanine base from the RNA, forming a covalent enzyme-RNA intermediate. The proton acceptor active site deprotonates the incoming PreQ1, allowing a nucleophilic attack on the C1' of the ribose to form the product. After dissociation, two additional enzymatic reactions on the tRNA convert PreQ1 to queuine (Q), resulting in the hypermodified nucleoside queuosine (7-(((4,5-cis-dihydroxy-2-cyclopenten-1-yl)amino)methyl)-7-deazaguanosine).</text>
</comment>
<dbReference type="NCBIfam" id="TIGR00430">
    <property type="entry name" value="Q_tRNA_tgt"/>
    <property type="match status" value="1"/>
</dbReference>
<evidence type="ECO:0000313" key="10">
    <source>
        <dbReference type="Proteomes" id="UP000251993"/>
    </source>
</evidence>
<dbReference type="RefSeq" id="WP_114067373.1">
    <property type="nucleotide sequence ID" value="NZ_CP030850.1"/>
</dbReference>
<comment type="catalytic activity">
    <reaction evidence="6 7">
        <text>7-aminomethyl-7-carbaguanine + guanosine(34) in tRNA = 7-aminomethyl-7-carbaguanosine(34) in tRNA + guanine</text>
        <dbReference type="Rhea" id="RHEA:24104"/>
        <dbReference type="Rhea" id="RHEA-COMP:10341"/>
        <dbReference type="Rhea" id="RHEA-COMP:10342"/>
        <dbReference type="ChEBI" id="CHEBI:16235"/>
        <dbReference type="ChEBI" id="CHEBI:58703"/>
        <dbReference type="ChEBI" id="CHEBI:74269"/>
        <dbReference type="ChEBI" id="CHEBI:82833"/>
        <dbReference type="EC" id="2.4.2.29"/>
    </reaction>
</comment>
<comment type="pathway">
    <text evidence="1 7">tRNA modification; tRNA-queuosine biosynthesis.</text>
</comment>
<evidence type="ECO:0000256" key="4">
    <source>
        <dbReference type="ARBA" id="ARBA00022694"/>
    </source>
</evidence>
<gene>
    <name evidence="7" type="primary">tgt</name>
    <name evidence="9" type="ORF">DR864_12905</name>
</gene>
<dbReference type="SUPFAM" id="SSF51713">
    <property type="entry name" value="tRNA-guanine transglycosylase"/>
    <property type="match status" value="1"/>
</dbReference>
<evidence type="ECO:0000256" key="3">
    <source>
        <dbReference type="ARBA" id="ARBA00022679"/>
    </source>
</evidence>
<dbReference type="HAMAP" id="MF_00168">
    <property type="entry name" value="Q_tRNA_Tgt"/>
    <property type="match status" value="1"/>
</dbReference>
<comment type="similarity">
    <text evidence="7">Belongs to the queuine tRNA-ribosyltransferase family.</text>
</comment>
<dbReference type="EMBL" id="CP030850">
    <property type="protein sequence ID" value="AXE18590.1"/>
    <property type="molecule type" value="Genomic_DNA"/>
</dbReference>
<dbReference type="UniPathway" id="UPA00392"/>
<evidence type="ECO:0000256" key="2">
    <source>
        <dbReference type="ARBA" id="ARBA00022676"/>
    </source>
</evidence>
<evidence type="ECO:0000256" key="6">
    <source>
        <dbReference type="ARBA" id="ARBA00050112"/>
    </source>
</evidence>
<feature type="binding site" evidence="7">
    <location>
        <position position="147"/>
    </location>
    <ligand>
        <name>substrate</name>
    </ligand>
</feature>
<dbReference type="PANTHER" id="PTHR46499:SF1">
    <property type="entry name" value="QUEUINE TRNA-RIBOSYLTRANSFERASE"/>
    <property type="match status" value="1"/>
</dbReference>
<feature type="binding site" evidence="7">
    <location>
        <position position="195"/>
    </location>
    <ligand>
        <name>substrate</name>
    </ligand>
</feature>
<feature type="active site" description="Nucleophile" evidence="7">
    <location>
        <position position="272"/>
    </location>
</feature>
<keyword evidence="2 7" id="KW-0328">Glycosyltransferase</keyword>
<dbReference type="GO" id="GO:0008616">
    <property type="term" value="P:tRNA queuosine(34) biosynthetic process"/>
    <property type="evidence" value="ECO:0007669"/>
    <property type="project" value="UniProtKB-UniRule"/>
</dbReference>
<evidence type="ECO:0000256" key="7">
    <source>
        <dbReference type="HAMAP-Rule" id="MF_00168"/>
    </source>
</evidence>
<keyword evidence="5 7" id="KW-0671">Queuosine biosynthesis</keyword>
<dbReference type="InterPro" id="IPR004803">
    <property type="entry name" value="TGT"/>
</dbReference>
<evidence type="ECO:0000256" key="5">
    <source>
        <dbReference type="ARBA" id="ARBA00022785"/>
    </source>
</evidence>
<evidence type="ECO:0000259" key="8">
    <source>
        <dbReference type="Pfam" id="PF01702"/>
    </source>
</evidence>
<protein>
    <recommendedName>
        <fullName evidence="7">Queuine tRNA-ribosyltransferase</fullName>
        <ecNumber evidence="7">2.4.2.29</ecNumber>
    </recommendedName>
    <alternativeName>
        <fullName evidence="7">Guanine insertion enzyme</fullName>
    </alternativeName>
    <alternativeName>
        <fullName evidence="7">tRNA-guanine transglycosylase</fullName>
    </alternativeName>
</protein>
<dbReference type="AlphaFoldDB" id="A0A344TIW9"/>
<feature type="binding site" evidence="7">
    <location>
        <begin position="92"/>
        <end position="96"/>
    </location>
    <ligand>
        <name>substrate</name>
    </ligand>
</feature>
<keyword evidence="10" id="KW-1185">Reference proteome</keyword>
<reference evidence="9 10" key="1">
    <citation type="submission" date="2018-07" db="EMBL/GenBank/DDBJ databases">
        <title>Genome sequencing of Runella.</title>
        <authorList>
            <person name="Baek M.-G."/>
            <person name="Yi H."/>
        </authorList>
    </citation>
    <scope>NUCLEOTIDE SEQUENCE [LARGE SCALE GENOMIC DNA]</scope>
    <source>
        <strain evidence="9 10">HYN0085</strain>
    </source>
</reference>
<dbReference type="Proteomes" id="UP000251993">
    <property type="component" value="Chromosome"/>
</dbReference>
<accession>A0A344TIW9</accession>
<proteinExistence type="inferred from homology"/>
<feature type="region of interest" description="RNA binding; important for wobble base 34 recognition" evidence="7">
    <location>
        <begin position="277"/>
        <end position="281"/>
    </location>
</feature>
<feature type="binding site" evidence="7">
    <location>
        <position position="222"/>
    </location>
    <ligand>
        <name>substrate</name>
    </ligand>
</feature>
<dbReference type="FunFam" id="3.20.20.105:FF:000001">
    <property type="entry name" value="Queuine tRNA-ribosyltransferase"/>
    <property type="match status" value="1"/>
</dbReference>
<dbReference type="OrthoDB" id="9805417at2"/>
<feature type="active site" description="Proton acceptor" evidence="7">
    <location>
        <position position="92"/>
    </location>
</feature>
<evidence type="ECO:0000313" key="9">
    <source>
        <dbReference type="EMBL" id="AXE18590.1"/>
    </source>
</evidence>
<name>A0A344TIW9_9BACT</name>
<feature type="domain" description="tRNA-guanine(15) transglycosylase-like" evidence="8">
    <location>
        <begin position="12"/>
        <end position="372"/>
    </location>
</feature>
<dbReference type="GO" id="GO:0008479">
    <property type="term" value="F:tRNA-guanosine(34) queuine transglycosylase activity"/>
    <property type="evidence" value="ECO:0007669"/>
    <property type="project" value="UniProtKB-UniRule"/>
</dbReference>
<dbReference type="InterPro" id="IPR036511">
    <property type="entry name" value="TGT-like_sf"/>
</dbReference>
<dbReference type="PANTHER" id="PTHR46499">
    <property type="entry name" value="QUEUINE TRNA-RIBOSYLTRANSFERASE"/>
    <property type="match status" value="1"/>
</dbReference>